<dbReference type="PIRSF" id="PIRSF001438">
    <property type="entry name" value="4pyrrol_synth_OHMeBilane_synth"/>
    <property type="match status" value="1"/>
</dbReference>
<keyword evidence="6 12" id="KW-0808">Transferase</keyword>
<evidence type="ECO:0000256" key="4">
    <source>
        <dbReference type="ARBA" id="ARBA00011245"/>
    </source>
</evidence>
<evidence type="ECO:0000256" key="3">
    <source>
        <dbReference type="ARBA" id="ARBA00005638"/>
    </source>
</evidence>
<evidence type="ECO:0000313" key="13">
    <source>
        <dbReference type="Proteomes" id="UP000606991"/>
    </source>
</evidence>
<dbReference type="InterPro" id="IPR022417">
    <property type="entry name" value="Porphobilin_deaminase_N"/>
</dbReference>
<dbReference type="PANTHER" id="PTHR11557">
    <property type="entry name" value="PORPHOBILINOGEN DEAMINASE"/>
    <property type="match status" value="1"/>
</dbReference>
<dbReference type="GO" id="GO:0004418">
    <property type="term" value="F:hydroxymethylbilane synthase activity"/>
    <property type="evidence" value="ECO:0007669"/>
    <property type="project" value="UniProtKB-UniRule"/>
</dbReference>
<dbReference type="SUPFAM" id="SSF53850">
    <property type="entry name" value="Periplasmic binding protein-like II"/>
    <property type="match status" value="1"/>
</dbReference>
<dbReference type="Pfam" id="PF03900">
    <property type="entry name" value="Porphobil_deamC"/>
    <property type="match status" value="1"/>
</dbReference>
<evidence type="ECO:0000256" key="2">
    <source>
        <dbReference type="ARBA" id="ARBA00002869"/>
    </source>
</evidence>
<comment type="cofactor">
    <cofactor evidence="1">
        <name>dipyrromethane</name>
        <dbReference type="ChEBI" id="CHEBI:60342"/>
    </cofactor>
</comment>
<comment type="caution">
    <text evidence="12">The sequence shown here is derived from an EMBL/GenBank/DDBJ whole genome shotgun (WGS) entry which is preliminary data.</text>
</comment>
<dbReference type="Pfam" id="PF01379">
    <property type="entry name" value="Porphobil_deam"/>
    <property type="match status" value="1"/>
</dbReference>
<dbReference type="InterPro" id="IPR022418">
    <property type="entry name" value="Porphobilinogen_deaminase_C"/>
</dbReference>
<organism evidence="12 13">
    <name type="scientific">Candidatus Aeolococcus gillhamiae</name>
    <dbReference type="NCBI Taxonomy" id="3127015"/>
    <lineage>
        <taxon>Bacteria</taxon>
        <taxon>Bacillati</taxon>
        <taxon>Candidatus Dormiibacterota</taxon>
        <taxon>Candidatus Dormibacteria</taxon>
        <taxon>Candidatus Aeolococcales</taxon>
        <taxon>Candidatus Aeolococcaceae</taxon>
        <taxon>Candidatus Aeolococcus</taxon>
    </lineage>
</organism>
<dbReference type="FunFam" id="3.40.190.10:FF:000005">
    <property type="entry name" value="Porphobilinogen deaminase"/>
    <property type="match status" value="1"/>
</dbReference>
<evidence type="ECO:0000313" key="12">
    <source>
        <dbReference type="EMBL" id="MBJ7595438.1"/>
    </source>
</evidence>
<evidence type="ECO:0000256" key="1">
    <source>
        <dbReference type="ARBA" id="ARBA00001916"/>
    </source>
</evidence>
<keyword evidence="7" id="KW-0627">Porphyrin biosynthesis</keyword>
<dbReference type="SUPFAM" id="SSF54782">
    <property type="entry name" value="Porphobilinogen deaminase (hydroxymethylbilane synthase), C-terminal domain"/>
    <property type="match status" value="1"/>
</dbReference>
<dbReference type="InterPro" id="IPR000860">
    <property type="entry name" value="HemC"/>
</dbReference>
<evidence type="ECO:0000259" key="10">
    <source>
        <dbReference type="Pfam" id="PF01379"/>
    </source>
</evidence>
<reference evidence="12 13" key="1">
    <citation type="submission" date="2020-10" db="EMBL/GenBank/DDBJ databases">
        <title>Ca. Dormibacterota MAGs.</title>
        <authorList>
            <person name="Montgomery K."/>
        </authorList>
    </citation>
    <scope>NUCLEOTIDE SEQUENCE [LARGE SCALE GENOMIC DNA]</scope>
    <source>
        <strain evidence="12">SC8812_S17_18</strain>
    </source>
</reference>
<evidence type="ECO:0000256" key="7">
    <source>
        <dbReference type="ARBA" id="ARBA00023244"/>
    </source>
</evidence>
<dbReference type="RefSeq" id="WP_337312551.1">
    <property type="nucleotide sequence ID" value="NZ_JAEKNS010000118.1"/>
</dbReference>
<protein>
    <recommendedName>
        <fullName evidence="5 9">Hydroxymethylbilane synthase</fullName>
        <ecNumber evidence="5 9">2.5.1.61</ecNumber>
    </recommendedName>
</protein>
<dbReference type="NCBIfam" id="TIGR00212">
    <property type="entry name" value="hemC"/>
    <property type="match status" value="1"/>
</dbReference>
<comment type="catalytic activity">
    <reaction evidence="8">
        <text>4 porphobilinogen + H2O = hydroxymethylbilane + 4 NH4(+)</text>
        <dbReference type="Rhea" id="RHEA:13185"/>
        <dbReference type="ChEBI" id="CHEBI:15377"/>
        <dbReference type="ChEBI" id="CHEBI:28938"/>
        <dbReference type="ChEBI" id="CHEBI:57845"/>
        <dbReference type="ChEBI" id="CHEBI:58126"/>
        <dbReference type="EC" id="2.5.1.61"/>
    </reaction>
</comment>
<dbReference type="Gene3D" id="3.40.190.10">
    <property type="entry name" value="Periplasmic binding protein-like II"/>
    <property type="match status" value="2"/>
</dbReference>
<accession>A0A934K237</accession>
<comment type="similarity">
    <text evidence="3">Belongs to the HMBS family.</text>
</comment>
<sequence length="295" mass="29993">MTAAIQAAVLRLATRGSALARAQAVLAADAIRGVGGPGTELVIVRTEGDRNQSTPIEQLEGQGWFTTAIERALVEGRADVAVHAAKDLPTELGAGLEVAALLPRADPRDAVVCRDGGGLDSLPDGAAVGSSSARRSALLAELRPGLRCVPIRGNVDTRLGKLEAGEVDGLLLAAAGLDRLGLSRRIGQHLDPRSFVPAPAQGAIALEVVSGAPAAAAVIPAGDAATDVAVRTERDLLRALGGGCLLPLGAWARFEDGALVLSAALGVDGRVRRAELAGDPESRGELVARVAAALR</sequence>
<name>A0A934K237_9BACT</name>
<dbReference type="GO" id="GO:0006783">
    <property type="term" value="P:heme biosynthetic process"/>
    <property type="evidence" value="ECO:0007669"/>
    <property type="project" value="TreeGrafter"/>
</dbReference>
<dbReference type="Proteomes" id="UP000606991">
    <property type="component" value="Unassembled WGS sequence"/>
</dbReference>
<dbReference type="EMBL" id="JAEKNS010000118">
    <property type="protein sequence ID" value="MBJ7595438.1"/>
    <property type="molecule type" value="Genomic_DNA"/>
</dbReference>
<proteinExistence type="inferred from homology"/>
<dbReference type="PRINTS" id="PR00151">
    <property type="entry name" value="PORPHBDMNASE"/>
</dbReference>
<dbReference type="PANTHER" id="PTHR11557:SF0">
    <property type="entry name" value="PORPHOBILINOGEN DEAMINASE"/>
    <property type="match status" value="1"/>
</dbReference>
<feature type="domain" description="Porphobilinogen deaminase N-terminal" evidence="10">
    <location>
        <begin position="10"/>
        <end position="211"/>
    </location>
</feature>
<evidence type="ECO:0000259" key="11">
    <source>
        <dbReference type="Pfam" id="PF03900"/>
    </source>
</evidence>
<gene>
    <name evidence="12" type="primary">hemC</name>
    <name evidence="12" type="ORF">JF886_11385</name>
</gene>
<feature type="domain" description="Porphobilinogen deaminase C-terminal" evidence="11">
    <location>
        <begin position="229"/>
        <end position="294"/>
    </location>
</feature>
<evidence type="ECO:0000256" key="8">
    <source>
        <dbReference type="ARBA" id="ARBA00048169"/>
    </source>
</evidence>
<evidence type="ECO:0000256" key="5">
    <source>
        <dbReference type="ARBA" id="ARBA00012655"/>
    </source>
</evidence>
<dbReference type="GO" id="GO:0005737">
    <property type="term" value="C:cytoplasm"/>
    <property type="evidence" value="ECO:0007669"/>
    <property type="project" value="UniProtKB-UniRule"/>
</dbReference>
<comment type="subunit">
    <text evidence="4">Monomer.</text>
</comment>
<evidence type="ECO:0000256" key="9">
    <source>
        <dbReference type="NCBIfam" id="TIGR00212"/>
    </source>
</evidence>
<dbReference type="Gene3D" id="3.30.160.40">
    <property type="entry name" value="Porphobilinogen deaminase, C-terminal domain"/>
    <property type="match status" value="1"/>
</dbReference>
<dbReference type="EC" id="2.5.1.61" evidence="5 9"/>
<dbReference type="AlphaFoldDB" id="A0A934K237"/>
<dbReference type="InterPro" id="IPR036803">
    <property type="entry name" value="Porphobilinogen_deaminase_C_sf"/>
</dbReference>
<evidence type="ECO:0000256" key="6">
    <source>
        <dbReference type="ARBA" id="ARBA00022679"/>
    </source>
</evidence>
<comment type="function">
    <text evidence="2">Tetrapolymerization of the monopyrrole PBG into the hydroxymethylbilane pre-uroporphyrinogen in several discrete steps.</text>
</comment>